<feature type="transmembrane region" description="Helical" evidence="1">
    <location>
        <begin position="190"/>
        <end position="212"/>
    </location>
</feature>
<evidence type="ECO:0000313" key="3">
    <source>
        <dbReference type="Proteomes" id="UP001210925"/>
    </source>
</evidence>
<name>A0AAD5U934_9FUNG</name>
<reference evidence="2" key="1">
    <citation type="submission" date="2020-05" db="EMBL/GenBank/DDBJ databases">
        <title>Phylogenomic resolution of chytrid fungi.</title>
        <authorList>
            <person name="Stajich J.E."/>
            <person name="Amses K."/>
            <person name="Simmons R."/>
            <person name="Seto K."/>
            <person name="Myers J."/>
            <person name="Bonds A."/>
            <person name="Quandt C.A."/>
            <person name="Barry K."/>
            <person name="Liu P."/>
            <person name="Grigoriev I."/>
            <person name="Longcore J.E."/>
            <person name="James T.Y."/>
        </authorList>
    </citation>
    <scope>NUCLEOTIDE SEQUENCE</scope>
    <source>
        <strain evidence="2">PLAUS21</strain>
    </source>
</reference>
<sequence>MTTSLFNNDLAYDRIGELLLCMTLAADLVTVVATTGRVNRFKALGLFLLYSTYYVLVCISKLNSVSTSTSSVLNVIASLFWMTSCPAIAYLEFSQFIAIVKAVRPSQAYMADIARLLITIALFVDGIFLTLDYLSAYYDLPPMFQTLIAVNIIQSAVCIPRMFSTIWILYLIKDISQLSNGVVRKLGLNYIAISGFQLVDGLLGIVLLISNLGRDGRLVSLLGSVGLILLHYSVCRMLAAEISKEEADSKIEKA</sequence>
<protein>
    <submittedName>
        <fullName evidence="2">Uncharacterized protein</fullName>
    </submittedName>
</protein>
<dbReference type="AlphaFoldDB" id="A0AAD5U934"/>
<organism evidence="2 3">
    <name type="scientific">Boothiomyces macroporosus</name>
    <dbReference type="NCBI Taxonomy" id="261099"/>
    <lineage>
        <taxon>Eukaryota</taxon>
        <taxon>Fungi</taxon>
        <taxon>Fungi incertae sedis</taxon>
        <taxon>Chytridiomycota</taxon>
        <taxon>Chytridiomycota incertae sedis</taxon>
        <taxon>Chytridiomycetes</taxon>
        <taxon>Rhizophydiales</taxon>
        <taxon>Terramycetaceae</taxon>
        <taxon>Boothiomyces</taxon>
    </lineage>
</organism>
<feature type="transmembrane region" description="Helical" evidence="1">
    <location>
        <begin position="218"/>
        <end position="235"/>
    </location>
</feature>
<feature type="transmembrane region" description="Helical" evidence="1">
    <location>
        <begin position="143"/>
        <end position="170"/>
    </location>
</feature>
<feature type="transmembrane region" description="Helical" evidence="1">
    <location>
        <begin position="43"/>
        <end position="63"/>
    </location>
</feature>
<proteinExistence type="predicted"/>
<dbReference type="EMBL" id="JADGKB010000207">
    <property type="protein sequence ID" value="KAJ3251028.1"/>
    <property type="molecule type" value="Genomic_DNA"/>
</dbReference>
<evidence type="ECO:0000313" key="2">
    <source>
        <dbReference type="EMBL" id="KAJ3251028.1"/>
    </source>
</evidence>
<keyword evidence="1" id="KW-0812">Transmembrane</keyword>
<feature type="transmembrane region" description="Helical" evidence="1">
    <location>
        <begin position="75"/>
        <end position="93"/>
    </location>
</feature>
<keyword evidence="1" id="KW-1133">Transmembrane helix</keyword>
<feature type="transmembrane region" description="Helical" evidence="1">
    <location>
        <begin position="15"/>
        <end position="36"/>
    </location>
</feature>
<accession>A0AAD5U934</accession>
<comment type="caution">
    <text evidence="2">The sequence shown here is derived from an EMBL/GenBank/DDBJ whole genome shotgun (WGS) entry which is preliminary data.</text>
</comment>
<feature type="transmembrane region" description="Helical" evidence="1">
    <location>
        <begin position="113"/>
        <end position="131"/>
    </location>
</feature>
<evidence type="ECO:0000256" key="1">
    <source>
        <dbReference type="SAM" id="Phobius"/>
    </source>
</evidence>
<keyword evidence="1" id="KW-0472">Membrane</keyword>
<keyword evidence="3" id="KW-1185">Reference proteome</keyword>
<dbReference type="Proteomes" id="UP001210925">
    <property type="component" value="Unassembled WGS sequence"/>
</dbReference>
<gene>
    <name evidence="2" type="ORF">HK103_002924</name>
</gene>